<sequence>MNWRFKTERGFESFSDLVFNNSKKVIFAVLLLVGALATQLPSLKMDTSTEGFLHKTDPMRIDYDVFRNQFGRDEKLMVAVKTE</sequence>
<name>A0A383DL40_9ZZZZ</name>
<proteinExistence type="predicted"/>
<protein>
    <recommendedName>
        <fullName evidence="2">RND transporter</fullName>
    </recommendedName>
</protein>
<dbReference type="EMBL" id="UINC01218142">
    <property type="protein sequence ID" value="SVE45044.1"/>
    <property type="molecule type" value="Genomic_DNA"/>
</dbReference>
<feature type="non-terminal residue" evidence="1">
    <location>
        <position position="83"/>
    </location>
</feature>
<accession>A0A383DL40</accession>
<evidence type="ECO:0008006" key="2">
    <source>
        <dbReference type="Google" id="ProtNLM"/>
    </source>
</evidence>
<gene>
    <name evidence="1" type="ORF">METZ01_LOCUS497898</name>
</gene>
<organism evidence="1">
    <name type="scientific">marine metagenome</name>
    <dbReference type="NCBI Taxonomy" id="408172"/>
    <lineage>
        <taxon>unclassified sequences</taxon>
        <taxon>metagenomes</taxon>
        <taxon>ecological metagenomes</taxon>
    </lineage>
</organism>
<evidence type="ECO:0000313" key="1">
    <source>
        <dbReference type="EMBL" id="SVE45044.1"/>
    </source>
</evidence>
<reference evidence="1" key="1">
    <citation type="submission" date="2018-05" db="EMBL/GenBank/DDBJ databases">
        <authorList>
            <person name="Lanie J.A."/>
            <person name="Ng W.-L."/>
            <person name="Kazmierczak K.M."/>
            <person name="Andrzejewski T.M."/>
            <person name="Davidsen T.M."/>
            <person name="Wayne K.J."/>
            <person name="Tettelin H."/>
            <person name="Glass J.I."/>
            <person name="Rusch D."/>
            <person name="Podicherti R."/>
            <person name="Tsui H.-C.T."/>
            <person name="Winkler M.E."/>
        </authorList>
    </citation>
    <scope>NUCLEOTIDE SEQUENCE</scope>
</reference>
<dbReference type="AlphaFoldDB" id="A0A383DL40"/>